<feature type="compositionally biased region" description="Low complexity" evidence="1">
    <location>
        <begin position="73"/>
        <end position="91"/>
    </location>
</feature>
<dbReference type="SUPFAM" id="SSF48208">
    <property type="entry name" value="Six-hairpin glycosidases"/>
    <property type="match status" value="1"/>
</dbReference>
<organism evidence="3 4">
    <name type="scientific">Streptomyces bottropensis</name>
    <dbReference type="NCBI Taxonomy" id="42235"/>
    <lineage>
        <taxon>Bacteria</taxon>
        <taxon>Bacillati</taxon>
        <taxon>Actinomycetota</taxon>
        <taxon>Actinomycetes</taxon>
        <taxon>Kitasatosporales</taxon>
        <taxon>Streptomycetaceae</taxon>
        <taxon>Streptomyces</taxon>
    </lineage>
</organism>
<dbReference type="Pfam" id="PF14742">
    <property type="entry name" value="GDE_N_bis"/>
    <property type="match status" value="1"/>
</dbReference>
<evidence type="ECO:0000313" key="4">
    <source>
        <dbReference type="Proteomes" id="UP001310290"/>
    </source>
</evidence>
<feature type="domain" description="Putative glycogen debranching enzyme N-terminal" evidence="2">
    <location>
        <begin position="112"/>
        <end position="283"/>
    </location>
</feature>
<feature type="region of interest" description="Disordered" evidence="1">
    <location>
        <begin position="1"/>
        <end position="97"/>
    </location>
</feature>
<evidence type="ECO:0000259" key="2">
    <source>
        <dbReference type="Pfam" id="PF14742"/>
    </source>
</evidence>
<dbReference type="Proteomes" id="UP001310290">
    <property type="component" value="Unassembled WGS sequence"/>
</dbReference>
<reference evidence="3" key="1">
    <citation type="submission" date="2023-04" db="EMBL/GenBank/DDBJ databases">
        <title>Genomic diversity of scab-causing Streptomyces spp. in the province of Quebec, Canada.</title>
        <authorList>
            <person name="Biessy A."/>
            <person name="Cadieux M."/>
            <person name="Ciotola M."/>
            <person name="Filion M."/>
        </authorList>
    </citation>
    <scope>NUCLEOTIDE SEQUENCE</scope>
    <source>
        <strain evidence="3">B21-115</strain>
    </source>
</reference>
<dbReference type="EMBL" id="JARULZ010000002">
    <property type="protein sequence ID" value="MEH0636792.1"/>
    <property type="molecule type" value="Genomic_DNA"/>
</dbReference>
<evidence type="ECO:0000256" key="1">
    <source>
        <dbReference type="SAM" id="MobiDB-lite"/>
    </source>
</evidence>
<evidence type="ECO:0000313" key="3">
    <source>
        <dbReference type="EMBL" id="MEH0636792.1"/>
    </source>
</evidence>
<comment type="caution">
    <text evidence="3">The sequence shown here is derived from an EMBL/GenBank/DDBJ whole genome shotgun (WGS) entry which is preliminary data.</text>
</comment>
<accession>A0ABU8ASX2</accession>
<gene>
    <name evidence="3" type="ORF">QBA35_26280</name>
</gene>
<name>A0ABU8ASX2_9ACTN</name>
<dbReference type="InterPro" id="IPR032856">
    <property type="entry name" value="GDE_N_bis"/>
</dbReference>
<protein>
    <submittedName>
        <fullName evidence="3">Glycogen debranching N-terminal domain-containing protein</fullName>
    </submittedName>
</protein>
<keyword evidence="4" id="KW-1185">Reference proteome</keyword>
<dbReference type="Gene3D" id="1.50.10.10">
    <property type="match status" value="1"/>
</dbReference>
<dbReference type="InterPro" id="IPR008928">
    <property type="entry name" value="6-hairpin_glycosidase_sf"/>
</dbReference>
<sequence>MSLPSLPEAPDDVPTFRRPLQPSPRARGDGIGVPRGEHRTPAARAVGPRLGSLGGAGVSVPDAGGSPGPRLPAQPGTASTPTPQSPTSAPRRPTELPPAHTTLICVALPGLAISTDQGQLNGNGLEGFYRAGRRMLSRCQVRVAGREPLAVQARMVTADRARFIATLRLSTDAGPDPDVMVERTRYADGTERITLHSTARRPLRLPVEVALGTDLAELGAVASGSAGPELPASVHDSGLRWTCANGHSTVTAHPPPTDALASAGLLRWELQLPPGGSRSVELRVRPDGAGPIRPVGRGATSPLAQARVAGDDPVAQSLLHTCLEDLEALLLRDPRNPSDTHLAAGAPWRCGMAPADALVAARMTLPLGTRLAAGTLRTLARTQLASMGARSGMIPGPRRDAGPHLPAGCTGTEATLLFPVLLAEARRWGLPEQETEALLPAAERCLRWLRGAVGSGVYLPDPGPGGPSRCETQAHAHRAALLGADLLDAYGRPGGAELRDWASELRSRFMVDFWVEDRSGGRPAAARTPDGRPVPHLGAGAAHLLDTGLLGAGELAPGLLDKVRTEQLARLLGGPAMDSGWGLRSLGAKEAAYNPFGHRGGAVRVQETAVAVAGLAAAGYEKEASALLRGVLAAAQSFGHRLPEMYAGEQRTAGGAPLPHPASCRPAATAAGAGVLLLATLVGIRPDAPAGTVTLRPVRSAPLGEIGLTGLRVAGAPFAVRVSRLGLAMVEEAADRLQLGV</sequence>
<dbReference type="InterPro" id="IPR012341">
    <property type="entry name" value="6hp_glycosidase-like_sf"/>
</dbReference>
<proteinExistence type="predicted"/>